<dbReference type="PANTHER" id="PTHR46112">
    <property type="entry name" value="AMINOPEPTIDASE"/>
    <property type="match status" value="1"/>
</dbReference>
<accession>A0A117I813</accession>
<name>A0A117I813_9MYCO</name>
<feature type="domain" description="Creatinase N-terminal" evidence="2">
    <location>
        <begin position="24"/>
        <end position="158"/>
    </location>
</feature>
<dbReference type="EMBL" id="BCSX01000056">
    <property type="protein sequence ID" value="GAS92535.1"/>
    <property type="molecule type" value="Genomic_DNA"/>
</dbReference>
<keyword evidence="4" id="KW-1185">Reference proteome</keyword>
<dbReference type="CDD" id="cd01066">
    <property type="entry name" value="APP_MetAP"/>
    <property type="match status" value="1"/>
</dbReference>
<dbReference type="InterPro" id="IPR000587">
    <property type="entry name" value="Creatinase_N"/>
</dbReference>
<dbReference type="AlphaFoldDB" id="A0A117I813"/>
<dbReference type="Gene3D" id="3.40.350.10">
    <property type="entry name" value="Creatinase/prolidase N-terminal domain"/>
    <property type="match status" value="1"/>
</dbReference>
<dbReference type="InterPro" id="IPR036005">
    <property type="entry name" value="Creatinase/aminopeptidase-like"/>
</dbReference>
<reference evidence="4" key="1">
    <citation type="journal article" date="2016" name="Genome Announc.">
        <title>Draft Genome Sequences of Five Rapidly Growing Mycobacterium Species, M. thermoresistibile, M. fortuitum subsp. acetamidolyticum, M. canariasense, M. brisbanense, and M. novocastrense.</title>
        <authorList>
            <person name="Katahira K."/>
            <person name="Ogura Y."/>
            <person name="Gotoh Y."/>
            <person name="Hayashi T."/>
        </authorList>
    </citation>
    <scope>NUCLEOTIDE SEQUENCE [LARGE SCALE GENOMIC DNA]</scope>
    <source>
        <strain evidence="4">JCM15654</strain>
    </source>
</reference>
<dbReference type="SUPFAM" id="SSF55920">
    <property type="entry name" value="Creatinase/aminopeptidase"/>
    <property type="match status" value="1"/>
</dbReference>
<comment type="caution">
    <text evidence="3">The sequence shown here is derived from an EMBL/GenBank/DDBJ whole genome shotgun (WGS) entry which is preliminary data.</text>
</comment>
<protein>
    <submittedName>
        <fullName evidence="3">Peptidase, M24 family protein</fullName>
    </submittedName>
</protein>
<dbReference type="Proteomes" id="UP000069620">
    <property type="component" value="Unassembled WGS sequence"/>
</dbReference>
<feature type="domain" description="Peptidase M24" evidence="1">
    <location>
        <begin position="166"/>
        <end position="369"/>
    </location>
</feature>
<proteinExistence type="predicted"/>
<organism evidence="3 4">
    <name type="scientific">Mycolicibacterium brisbanense</name>
    <dbReference type="NCBI Taxonomy" id="146020"/>
    <lineage>
        <taxon>Bacteria</taxon>
        <taxon>Bacillati</taxon>
        <taxon>Actinomycetota</taxon>
        <taxon>Actinomycetes</taxon>
        <taxon>Mycobacteriales</taxon>
        <taxon>Mycobacteriaceae</taxon>
        <taxon>Mycolicibacterium</taxon>
    </lineage>
</organism>
<evidence type="ECO:0000259" key="2">
    <source>
        <dbReference type="Pfam" id="PF01321"/>
    </source>
</evidence>
<dbReference type="InterPro" id="IPR050659">
    <property type="entry name" value="Peptidase_M24B"/>
</dbReference>
<evidence type="ECO:0000313" key="3">
    <source>
        <dbReference type="EMBL" id="GAS92535.1"/>
    </source>
</evidence>
<reference evidence="4" key="2">
    <citation type="submission" date="2016-02" db="EMBL/GenBank/DDBJ databases">
        <title>Draft genome sequence of five rapidly growing Mycobacterium species.</title>
        <authorList>
            <person name="Katahira K."/>
            <person name="Gotou Y."/>
            <person name="Iida K."/>
            <person name="Ogura Y."/>
            <person name="Hayashi T."/>
        </authorList>
    </citation>
    <scope>NUCLEOTIDE SEQUENCE [LARGE SCALE GENOMIC DNA]</scope>
    <source>
        <strain evidence="4">JCM15654</strain>
    </source>
</reference>
<dbReference type="Pfam" id="PF01321">
    <property type="entry name" value="Creatinase_N"/>
    <property type="match status" value="1"/>
</dbReference>
<sequence length="387" mass="40557">MSAGLHAVARTEIEADPHDLRHGRRNRVLEQMDAHDLDILVLGRQANVRYVTGAPQLWVAGTRPFGPICTFVRATGAIHLNSTWDEGMPEEIGHDHLYGLAWNPMTLIGVLQDIAGADTATRVGTDALTPNFAKLLPTAFPNAELVDGESAMRAARRIKTAAEVTALRASVRVAEDGLASAVAELMPGTTERNLAGALMEAEAAGGVSTPATQDSAWITSKDTPWRRAAGDGRLRDGDLVVISAGVLADGYVGEVARTLPVGDIGDPVAVQALYARRDTLWERLVAACKPGNPASALLDAYGGAGEPVPPAPVAHGLGLGFDPPVVSPHLRATSDAEILAEGMVLAVTAHVWQPGIGAVFSRDAVLITADGAEVLSTSPSWNEVRNG</sequence>
<dbReference type="SUPFAM" id="SSF53092">
    <property type="entry name" value="Creatinase/prolidase N-terminal domain"/>
    <property type="match status" value="1"/>
</dbReference>
<dbReference type="InterPro" id="IPR029149">
    <property type="entry name" value="Creatin/AminoP/Spt16_N"/>
</dbReference>
<dbReference type="InterPro" id="IPR000994">
    <property type="entry name" value="Pept_M24"/>
</dbReference>
<dbReference type="PANTHER" id="PTHR46112:SF8">
    <property type="entry name" value="CYTOPLASMIC PEPTIDASE PEPQ-RELATED"/>
    <property type="match status" value="1"/>
</dbReference>
<evidence type="ECO:0000259" key="1">
    <source>
        <dbReference type="Pfam" id="PF00557"/>
    </source>
</evidence>
<gene>
    <name evidence="3" type="ORF">RMCB_6631</name>
</gene>
<dbReference type="Gene3D" id="3.90.230.10">
    <property type="entry name" value="Creatinase/methionine aminopeptidase superfamily"/>
    <property type="match status" value="1"/>
</dbReference>
<dbReference type="Pfam" id="PF00557">
    <property type="entry name" value="Peptidase_M24"/>
    <property type="match status" value="1"/>
</dbReference>
<evidence type="ECO:0000313" key="4">
    <source>
        <dbReference type="Proteomes" id="UP000069620"/>
    </source>
</evidence>
<dbReference type="STRING" id="146020.RMCB_6631"/>